<evidence type="ECO:0000256" key="9">
    <source>
        <dbReference type="SAM" id="Phobius"/>
    </source>
</evidence>
<evidence type="ECO:0000256" key="7">
    <source>
        <dbReference type="ARBA" id="ARBA00023136"/>
    </source>
</evidence>
<evidence type="ECO:0000256" key="2">
    <source>
        <dbReference type="ARBA" id="ARBA00009598"/>
    </source>
</evidence>
<feature type="transmembrane region" description="Helical" evidence="9">
    <location>
        <begin position="389"/>
        <end position="414"/>
    </location>
</feature>
<feature type="region of interest" description="Disordered" evidence="8">
    <location>
        <begin position="228"/>
        <end position="277"/>
    </location>
</feature>
<dbReference type="PANTHER" id="PTHR43184">
    <property type="entry name" value="MAJOR FACILITATOR SUPERFAMILY TRANSPORTER 16, ISOFORM B"/>
    <property type="match status" value="1"/>
</dbReference>
<dbReference type="Proteomes" id="UP000245119">
    <property type="component" value="Linkage Group LG7"/>
</dbReference>
<dbReference type="CDD" id="cd17344">
    <property type="entry name" value="MFS_SLC37A1_2"/>
    <property type="match status" value="1"/>
</dbReference>
<reference evidence="11 12" key="1">
    <citation type="submission" date="2018-04" db="EMBL/GenBank/DDBJ databases">
        <title>The genome of golden apple snail Pomacea canaliculata provides insight into stress tolerance and invasive adaptation.</title>
        <authorList>
            <person name="Liu C."/>
            <person name="Liu B."/>
            <person name="Ren Y."/>
            <person name="Zhang Y."/>
            <person name="Wang H."/>
            <person name="Li S."/>
            <person name="Jiang F."/>
            <person name="Yin L."/>
            <person name="Zhang G."/>
            <person name="Qian W."/>
            <person name="Fan W."/>
        </authorList>
    </citation>
    <scope>NUCLEOTIDE SEQUENCE [LARGE SCALE GENOMIC DNA]</scope>
    <source>
        <strain evidence="11">SZHN2017</strain>
        <tissue evidence="11">Muscle</tissue>
    </source>
</reference>
<keyword evidence="6 9" id="KW-1133">Transmembrane helix</keyword>
<gene>
    <name evidence="11" type="ORF">C0Q70_12322</name>
</gene>
<feature type="transmembrane region" description="Helical" evidence="9">
    <location>
        <begin position="360"/>
        <end position="377"/>
    </location>
</feature>
<dbReference type="SUPFAM" id="SSF103473">
    <property type="entry name" value="MFS general substrate transporter"/>
    <property type="match status" value="1"/>
</dbReference>
<dbReference type="InterPro" id="IPR044740">
    <property type="entry name" value="SLC37A1_2"/>
</dbReference>
<evidence type="ECO:0000313" key="11">
    <source>
        <dbReference type="EMBL" id="PVD27168.1"/>
    </source>
</evidence>
<name>A0A2T7P171_POMCA</name>
<protein>
    <recommendedName>
        <fullName evidence="10">Major facilitator superfamily (MFS) profile domain-containing protein</fullName>
    </recommendedName>
</protein>
<dbReference type="GO" id="GO:0061513">
    <property type="term" value="F:glucose 6-phosphate:phosphate antiporter activity"/>
    <property type="evidence" value="ECO:0007669"/>
    <property type="project" value="InterPro"/>
</dbReference>
<keyword evidence="12" id="KW-1185">Reference proteome</keyword>
<dbReference type="FunFam" id="1.20.1250.20:FF:000028">
    <property type="entry name" value="Sugar phosphate exchanger 3 isoform 1"/>
    <property type="match status" value="1"/>
</dbReference>
<comment type="caution">
    <text evidence="11">The sequence shown here is derived from an EMBL/GenBank/DDBJ whole genome shotgun (WGS) entry which is preliminary data.</text>
</comment>
<dbReference type="AlphaFoldDB" id="A0A2T7P171"/>
<keyword evidence="7 9" id="KW-0472">Membrane</keyword>
<keyword evidence="4" id="KW-0762">Sugar transport</keyword>
<feature type="transmembrane region" description="Helical" evidence="9">
    <location>
        <begin position="104"/>
        <end position="125"/>
    </location>
</feature>
<feature type="transmembrane region" description="Helical" evidence="9">
    <location>
        <begin position="74"/>
        <end position="97"/>
    </location>
</feature>
<feature type="transmembrane region" description="Helical" evidence="9">
    <location>
        <begin position="295"/>
        <end position="316"/>
    </location>
</feature>
<dbReference type="InterPro" id="IPR020846">
    <property type="entry name" value="MFS_dom"/>
</dbReference>
<evidence type="ECO:0000256" key="4">
    <source>
        <dbReference type="ARBA" id="ARBA00022597"/>
    </source>
</evidence>
<evidence type="ECO:0000256" key="3">
    <source>
        <dbReference type="ARBA" id="ARBA00022448"/>
    </source>
</evidence>
<dbReference type="GO" id="GO:0016020">
    <property type="term" value="C:membrane"/>
    <property type="evidence" value="ECO:0007669"/>
    <property type="project" value="UniProtKB-SubCell"/>
</dbReference>
<feature type="domain" description="Major facilitator superfamily (MFS) profile" evidence="10">
    <location>
        <begin position="19"/>
        <end position="484"/>
    </location>
</feature>
<feature type="transmembrane region" description="Helical" evidence="9">
    <location>
        <begin position="12"/>
        <end position="30"/>
    </location>
</feature>
<feature type="transmembrane region" description="Helical" evidence="9">
    <location>
        <begin position="460"/>
        <end position="480"/>
    </location>
</feature>
<sequence length="678" mass="74055">MASYHAIRRARYRVFILILTFLCYASYHLSRKPISVVKNSLHKNCSNVLPPPEVTNDSSWCSWAPFDKSNYEELFGVLDVAYLSAYAVGMFCSGYIAERMNLRYFMTIGMLASGFFTAAFGFGYFFNIHSFVYYVIVQVIGGLFQSTGWPSVVTCMGNWYGKGKRGLIMGIWNSHTSVGNILGAIIPGFFAEHEWGWSFVVPGIIIAVLGLIVFMFLVPNPKDVGCEPPDQHGKKTFTSSERQPFEDNTYSSDSLSNGESGIASTGEEGTPLLSSSGEEQDKPISVFQAIMLPGVLEFSLCLFFAKLVSYTFLFWLPKYIGSTTNFDAEKSADLSTLFDVGGILGGIVAGIISDLTGAHGCVCVAMLLAGTPALFLYDHLGNRSFGLSIGLLMICGALVNGPYALITTAVSADLGTQEALRGNAKALATVTAIIDGTGSIGAALGPLLTGLISPTGWSNVFYMLIAADIAAAILLTRVVIVELRNRFCPRTYELVLSTQLVVNVKNKGDEVIVESIQANTTSDTVTLEYQNTDGTLITLFIDFKSEVQIFRIIMPGEEELGETQAQAICFLARFSHSDFISSDAMSKLRQKNPTAIRTPEEEKSPTVYTHDLLADLSKSHVISPYIYNICNDAIDAIYFTEADLRTISRSLSKDYATMMSAMQKQVPSRHGAAWTPRT</sequence>
<dbReference type="InterPro" id="IPR011701">
    <property type="entry name" value="MFS"/>
</dbReference>
<evidence type="ECO:0000256" key="8">
    <source>
        <dbReference type="SAM" id="MobiDB-lite"/>
    </source>
</evidence>
<dbReference type="PANTHER" id="PTHR43184:SF12">
    <property type="entry name" value="SUGAR PHOSPHATE EXCHANGER 3"/>
    <property type="match status" value="1"/>
</dbReference>
<feature type="transmembrane region" description="Helical" evidence="9">
    <location>
        <begin position="426"/>
        <end position="448"/>
    </location>
</feature>
<feature type="transmembrane region" description="Helical" evidence="9">
    <location>
        <begin position="131"/>
        <end position="155"/>
    </location>
</feature>
<feature type="compositionally biased region" description="Polar residues" evidence="8">
    <location>
        <begin position="236"/>
        <end position="263"/>
    </location>
</feature>
<keyword evidence="3" id="KW-0813">Transport</keyword>
<feature type="transmembrane region" description="Helical" evidence="9">
    <location>
        <begin position="196"/>
        <end position="218"/>
    </location>
</feature>
<comment type="similarity">
    <text evidence="2">Belongs to the major facilitator superfamily. Organophosphate:Pi antiporter (OPA) (TC 2.A.1.4) family.</text>
</comment>
<evidence type="ECO:0000256" key="6">
    <source>
        <dbReference type="ARBA" id="ARBA00022989"/>
    </source>
</evidence>
<evidence type="ECO:0000256" key="5">
    <source>
        <dbReference type="ARBA" id="ARBA00022692"/>
    </source>
</evidence>
<dbReference type="Gene3D" id="1.20.1250.20">
    <property type="entry name" value="MFS general substrate transporter like domains"/>
    <property type="match status" value="2"/>
</dbReference>
<evidence type="ECO:0000313" key="12">
    <source>
        <dbReference type="Proteomes" id="UP000245119"/>
    </source>
</evidence>
<comment type="subcellular location">
    <subcellularLocation>
        <location evidence="1">Membrane</location>
        <topology evidence="1">Multi-pass membrane protein</topology>
    </subcellularLocation>
</comment>
<dbReference type="EMBL" id="PZQS01000007">
    <property type="protein sequence ID" value="PVD27168.1"/>
    <property type="molecule type" value="Genomic_DNA"/>
</dbReference>
<dbReference type="Pfam" id="PF14941">
    <property type="entry name" value="OAF_N"/>
    <property type="match status" value="1"/>
</dbReference>
<dbReference type="OrthoDB" id="3639251at2759"/>
<proteinExistence type="inferred from homology"/>
<feature type="transmembrane region" description="Helical" evidence="9">
    <location>
        <begin position="167"/>
        <end position="190"/>
    </location>
</feature>
<accession>A0A2T7P171</accession>
<dbReference type="InterPro" id="IPR053894">
    <property type="entry name" value="OAF_N"/>
</dbReference>
<keyword evidence="5 9" id="KW-0812">Transmembrane</keyword>
<evidence type="ECO:0000259" key="10">
    <source>
        <dbReference type="PROSITE" id="PS50850"/>
    </source>
</evidence>
<dbReference type="PROSITE" id="PS50850">
    <property type="entry name" value="MFS"/>
    <property type="match status" value="1"/>
</dbReference>
<organism evidence="11 12">
    <name type="scientific">Pomacea canaliculata</name>
    <name type="common">Golden apple snail</name>
    <dbReference type="NCBI Taxonomy" id="400727"/>
    <lineage>
        <taxon>Eukaryota</taxon>
        <taxon>Metazoa</taxon>
        <taxon>Spiralia</taxon>
        <taxon>Lophotrochozoa</taxon>
        <taxon>Mollusca</taxon>
        <taxon>Gastropoda</taxon>
        <taxon>Caenogastropoda</taxon>
        <taxon>Architaenioglossa</taxon>
        <taxon>Ampullarioidea</taxon>
        <taxon>Ampullariidae</taxon>
        <taxon>Pomacea</taxon>
    </lineage>
</organism>
<evidence type="ECO:0000256" key="1">
    <source>
        <dbReference type="ARBA" id="ARBA00004141"/>
    </source>
</evidence>
<dbReference type="Pfam" id="PF07690">
    <property type="entry name" value="MFS_1"/>
    <property type="match status" value="1"/>
</dbReference>
<dbReference type="InterPro" id="IPR036259">
    <property type="entry name" value="MFS_trans_sf"/>
</dbReference>